<evidence type="ECO:0000313" key="2">
    <source>
        <dbReference type="EMBL" id="CRI37660.1"/>
    </source>
</evidence>
<evidence type="ECO:0000313" key="3">
    <source>
        <dbReference type="Proteomes" id="UP000000583"/>
    </source>
</evidence>
<dbReference type="PIR" id="F81545">
    <property type="entry name" value="F81545"/>
</dbReference>
<dbReference type="KEGG" id="cpa:CP_0724"/>
<dbReference type="AlphaFoldDB" id="Q9K204"/>
<proteinExistence type="predicted"/>
<dbReference type="EMBL" id="LN846997">
    <property type="protein sequence ID" value="CRI37660.1"/>
    <property type="molecule type" value="Genomic_DNA"/>
</dbReference>
<dbReference type="EMBL" id="AE002161">
    <property type="protein sequence ID" value="AAF38529.1"/>
    <property type="molecule type" value="Genomic_DNA"/>
</dbReference>
<accession>Q9K204</accession>
<dbReference type="Proteomes" id="UP000000583">
    <property type="component" value="Chromosome"/>
</dbReference>
<sequence>MSIDFLGSPFFTMEKGGFEKKTKLTIQIKVQQNLRKTSLYFSSIIEILDGL</sequence>
<protein>
    <submittedName>
        <fullName evidence="1">Uncharacterized protein</fullName>
    </submittedName>
</protein>
<evidence type="ECO:0000313" key="1">
    <source>
        <dbReference type="EMBL" id="AAF38529.1"/>
    </source>
</evidence>
<name>Q9K204_CHLPN</name>
<gene>
    <name evidence="1" type="ordered locus">CP_0724</name>
    <name evidence="2" type="ORF">BN1224_CV15_A_00560</name>
</gene>
<organism evidence="3">
    <name type="scientific">Chlamydia pneumoniae</name>
    <name type="common">Chlamydophila pneumoniae</name>
    <dbReference type="NCBI Taxonomy" id="83558"/>
    <lineage>
        <taxon>Bacteria</taxon>
        <taxon>Pseudomonadati</taxon>
        <taxon>Chlamydiota</taxon>
        <taxon>Chlamydiia</taxon>
        <taxon>Chlamydiales</taxon>
        <taxon>Chlamydiaceae</taxon>
        <taxon>Chlamydia/Chlamydophila group</taxon>
        <taxon>Chlamydia</taxon>
    </lineage>
</organism>
<reference evidence="1 3" key="1">
    <citation type="journal article" date="2000" name="Nucleic Acids Res.">
        <title>Genome sequences of Chlamydia trachomatis MoPn and Chlamydia pneumoniae AR39.</title>
        <authorList>
            <person name="Read T.D."/>
            <person name="Brunham R.C."/>
            <person name="Shen C."/>
            <person name="Gill S.R."/>
            <person name="Heidelberg J.F."/>
            <person name="White O."/>
            <person name="Hickey E.K."/>
            <person name="Peterson J.D."/>
            <person name="Utterback T.R."/>
            <person name="Berry K.J."/>
            <person name="Bass S."/>
            <person name="Linher K.D."/>
            <person name="Weidman J.F."/>
            <person name="Khouri H.M."/>
            <person name="Craven B."/>
            <person name="Bowman C."/>
            <person name="Dodson R.J."/>
            <person name="Gwinn M.L."/>
            <person name="Nelson W.C."/>
            <person name="DeBoy R.T."/>
            <person name="Kolonay J.F."/>
            <person name="McClarty G."/>
            <person name="Salzberg S.L."/>
            <person name="Eisen J.A."/>
            <person name="Fraser C.M."/>
        </authorList>
    </citation>
    <scope>NUCLEOTIDE SEQUENCE [LARGE SCALE GENOMIC DNA]</scope>
    <source>
        <strain evidence="1 3">AR39</strain>
    </source>
</reference>
<reference evidence="2" key="2">
    <citation type="submission" date="2015-05" db="EMBL/GenBank/DDBJ databases">
        <authorList>
            <person name="Rattei Thomas"/>
        </authorList>
    </citation>
    <scope>NUCLEOTIDE SEQUENCE</scope>
    <source>
        <strain evidence="2">CV15</strain>
    </source>
</reference>